<feature type="compositionally biased region" description="Polar residues" evidence="1">
    <location>
        <begin position="411"/>
        <end position="423"/>
    </location>
</feature>
<accession>A0ABU6X7Y2</accession>
<name>A0ABU6X7Y2_9FABA</name>
<feature type="compositionally biased region" description="Low complexity" evidence="1">
    <location>
        <begin position="33"/>
        <end position="63"/>
    </location>
</feature>
<dbReference type="EMBL" id="JASCZI010211533">
    <property type="protein sequence ID" value="MED6193941.1"/>
    <property type="molecule type" value="Genomic_DNA"/>
</dbReference>
<feature type="compositionally biased region" description="Basic residues" evidence="1">
    <location>
        <begin position="206"/>
        <end position="217"/>
    </location>
</feature>
<feature type="region of interest" description="Disordered" evidence="1">
    <location>
        <begin position="1"/>
        <end position="90"/>
    </location>
</feature>
<feature type="region of interest" description="Disordered" evidence="1">
    <location>
        <begin position="205"/>
        <end position="225"/>
    </location>
</feature>
<dbReference type="InterPro" id="IPR004252">
    <property type="entry name" value="Probable_transposase_24"/>
</dbReference>
<sequence>MAGRGSRGSSQSTCGRGRGRAAVSSEQTPSPSPTTSTPGTSHVAPTVPPATAAPSPQPASTDAEGVDATLQPHAESSHASQPDPPAQQKEKIPITWDGQKGFSPDNNECTQAISDTIELMLNESWINYSEIPEDVKMQWFDKWAEGFTWHEEEKKEIRKSYDYRAARRYQQIMRDLRESELQRLKWMNERLRKMLLDRFANDPGFKKRQASSKKNRASSKGGCLHTGGSATILKTRARISLDRPPTDVEVFRETHTRKRDRSIVEKPAEDLLIEFFANLDEATQRAQEEGDESAATVDPDIVWRQTLSKPYKNQIYGARGFFASLVRRSDYAGSSASASSCHTGPPAPEVVDLREQSLQSQGDLLQQQIDEVKSLKSTLVEKDARAEEHLRRMEEMSRMMAAYYGPLRPGSSGSAAGLDSTTTPPLPPRPPPRHPHPEGDDDDDYEDA</sequence>
<dbReference type="Proteomes" id="UP001341840">
    <property type="component" value="Unassembled WGS sequence"/>
</dbReference>
<feature type="compositionally biased region" description="Acidic residues" evidence="1">
    <location>
        <begin position="439"/>
        <end position="448"/>
    </location>
</feature>
<dbReference type="Pfam" id="PF03004">
    <property type="entry name" value="Transposase_24"/>
    <property type="match status" value="1"/>
</dbReference>
<reference evidence="2 3" key="1">
    <citation type="journal article" date="2023" name="Plants (Basel)">
        <title>Bridging the Gap: Combining Genomics and Transcriptomics Approaches to Understand Stylosanthes scabra, an Orphan Legume from the Brazilian Caatinga.</title>
        <authorList>
            <person name="Ferreira-Neto J.R.C."/>
            <person name="da Silva M.D."/>
            <person name="Binneck E."/>
            <person name="de Melo N.F."/>
            <person name="da Silva R.H."/>
            <person name="de Melo A.L.T.M."/>
            <person name="Pandolfi V."/>
            <person name="Bustamante F.O."/>
            <person name="Brasileiro-Vidal A.C."/>
            <person name="Benko-Iseppon A.M."/>
        </authorList>
    </citation>
    <scope>NUCLEOTIDE SEQUENCE [LARGE SCALE GENOMIC DNA]</scope>
    <source>
        <tissue evidence="2">Leaves</tissue>
    </source>
</reference>
<feature type="region of interest" description="Disordered" evidence="1">
    <location>
        <begin position="404"/>
        <end position="448"/>
    </location>
</feature>
<proteinExistence type="predicted"/>
<keyword evidence="3" id="KW-1185">Reference proteome</keyword>
<gene>
    <name evidence="2" type="ORF">PIB30_023958</name>
</gene>
<organism evidence="2 3">
    <name type="scientific">Stylosanthes scabra</name>
    <dbReference type="NCBI Taxonomy" id="79078"/>
    <lineage>
        <taxon>Eukaryota</taxon>
        <taxon>Viridiplantae</taxon>
        <taxon>Streptophyta</taxon>
        <taxon>Embryophyta</taxon>
        <taxon>Tracheophyta</taxon>
        <taxon>Spermatophyta</taxon>
        <taxon>Magnoliopsida</taxon>
        <taxon>eudicotyledons</taxon>
        <taxon>Gunneridae</taxon>
        <taxon>Pentapetalae</taxon>
        <taxon>rosids</taxon>
        <taxon>fabids</taxon>
        <taxon>Fabales</taxon>
        <taxon>Fabaceae</taxon>
        <taxon>Papilionoideae</taxon>
        <taxon>50 kb inversion clade</taxon>
        <taxon>dalbergioids sensu lato</taxon>
        <taxon>Dalbergieae</taxon>
        <taxon>Pterocarpus clade</taxon>
        <taxon>Stylosanthes</taxon>
    </lineage>
</organism>
<evidence type="ECO:0000256" key="1">
    <source>
        <dbReference type="SAM" id="MobiDB-lite"/>
    </source>
</evidence>
<evidence type="ECO:0000313" key="2">
    <source>
        <dbReference type="EMBL" id="MED6193941.1"/>
    </source>
</evidence>
<protein>
    <submittedName>
        <fullName evidence="2">Uncharacterized protein</fullName>
    </submittedName>
</protein>
<comment type="caution">
    <text evidence="2">The sequence shown here is derived from an EMBL/GenBank/DDBJ whole genome shotgun (WGS) entry which is preliminary data.</text>
</comment>
<evidence type="ECO:0000313" key="3">
    <source>
        <dbReference type="Proteomes" id="UP001341840"/>
    </source>
</evidence>